<reference evidence="3 4" key="1">
    <citation type="submission" date="2019-02" db="EMBL/GenBank/DDBJ databases">
        <title>Genome sequencing of the rare red list fungi Phlebia centrifuga.</title>
        <authorList>
            <person name="Buettner E."/>
            <person name="Kellner H."/>
        </authorList>
    </citation>
    <scope>NUCLEOTIDE SEQUENCE [LARGE SCALE GENOMIC DNA]</scope>
    <source>
        <strain evidence="3 4">DSM 108282</strain>
    </source>
</reference>
<dbReference type="EMBL" id="SGPJ01000166">
    <property type="protein sequence ID" value="THG97466.1"/>
    <property type="molecule type" value="Genomic_DNA"/>
</dbReference>
<name>A0A4S4KHL1_9APHY</name>
<dbReference type="AlphaFoldDB" id="A0A4S4KHL1"/>
<evidence type="ECO:0000256" key="2">
    <source>
        <dbReference type="SAM" id="Phobius"/>
    </source>
</evidence>
<accession>A0A4S4KHL1</accession>
<keyword evidence="2" id="KW-0812">Transmembrane</keyword>
<feature type="compositionally biased region" description="Low complexity" evidence="1">
    <location>
        <begin position="130"/>
        <end position="143"/>
    </location>
</feature>
<gene>
    <name evidence="3" type="ORF">EW026_g4540</name>
</gene>
<sequence>MLKALTPSRCLALLACISCILVFTLVPRFDLLDERPVYQFYNTVVSNTILDSSRIFSSSLLSSSIPADEWTVFWFRNPPSSTSSNPSDSATGSSKSTPPPTPSPSVSASVTVNPDGETSTVFYTTLVSGSASSSASTTPTAGADQSGGDTDKGVGTSTIIGLSVAGGIAFLGIIAFVFWKFTRKRGSDDFDDSEAIKWPELNAHGENPHALPTNRTGGAGFETSSEVNLTRPDSRAGSIAPSAAASAVDLYAPHASQDPYAVPPLPHLNPNQPYRDDPSGGFYDPYSGPIPQTFTDPHETGPGGEAIPMTQINRMRSPAPQMAYDAGRRSPGPQAAYFTADAGRNSPAPRAMSPGPAMGLSGRASPGPGMALAGRASPGPQAAYGGELEEAEKAGWPNRIQDVVLDWALVLVWL</sequence>
<keyword evidence="2" id="KW-1133">Transmembrane helix</keyword>
<comment type="caution">
    <text evidence="3">The sequence shown here is derived from an EMBL/GenBank/DDBJ whole genome shotgun (WGS) entry which is preliminary data.</text>
</comment>
<feature type="transmembrane region" description="Helical" evidence="2">
    <location>
        <begin position="159"/>
        <end position="179"/>
    </location>
</feature>
<organism evidence="3 4">
    <name type="scientific">Hermanssonia centrifuga</name>
    <dbReference type="NCBI Taxonomy" id="98765"/>
    <lineage>
        <taxon>Eukaryota</taxon>
        <taxon>Fungi</taxon>
        <taxon>Dikarya</taxon>
        <taxon>Basidiomycota</taxon>
        <taxon>Agaricomycotina</taxon>
        <taxon>Agaricomycetes</taxon>
        <taxon>Polyporales</taxon>
        <taxon>Meruliaceae</taxon>
        <taxon>Hermanssonia</taxon>
    </lineage>
</organism>
<protein>
    <submittedName>
        <fullName evidence="3">Uncharacterized protein</fullName>
    </submittedName>
</protein>
<dbReference type="Proteomes" id="UP000309038">
    <property type="component" value="Unassembled WGS sequence"/>
</dbReference>
<evidence type="ECO:0000313" key="4">
    <source>
        <dbReference type="Proteomes" id="UP000309038"/>
    </source>
</evidence>
<feature type="region of interest" description="Disordered" evidence="1">
    <location>
        <begin position="203"/>
        <end position="240"/>
    </location>
</feature>
<feature type="compositionally biased region" description="Low complexity" evidence="1">
    <location>
        <begin position="81"/>
        <end position="96"/>
    </location>
</feature>
<feature type="region of interest" description="Disordered" evidence="1">
    <location>
        <begin position="81"/>
        <end position="113"/>
    </location>
</feature>
<feature type="region of interest" description="Disordered" evidence="1">
    <location>
        <begin position="340"/>
        <end position="382"/>
    </location>
</feature>
<proteinExistence type="predicted"/>
<keyword evidence="2" id="KW-0472">Membrane</keyword>
<evidence type="ECO:0000256" key="1">
    <source>
        <dbReference type="SAM" id="MobiDB-lite"/>
    </source>
</evidence>
<evidence type="ECO:0000313" key="3">
    <source>
        <dbReference type="EMBL" id="THG97466.1"/>
    </source>
</evidence>
<feature type="region of interest" description="Disordered" evidence="1">
    <location>
        <begin position="130"/>
        <end position="151"/>
    </location>
</feature>
<keyword evidence="4" id="KW-1185">Reference proteome</keyword>